<dbReference type="Pfam" id="PF03692">
    <property type="entry name" value="CxxCxxCC"/>
    <property type="match status" value="1"/>
</dbReference>
<gene>
    <name evidence="1" type="ORF">ENW96_13060</name>
</gene>
<name>A0A7C3Z3N5_9BACT</name>
<comment type="caution">
    <text evidence="1">The sequence shown here is derived from an EMBL/GenBank/DDBJ whole genome shotgun (WGS) entry which is preliminary data.</text>
</comment>
<dbReference type="InterPro" id="IPR005358">
    <property type="entry name" value="Puta_zinc/iron-chelating_dom"/>
</dbReference>
<accession>A0A7C3Z3N5</accession>
<sequence>MEQHKLHPAPCDNPRQWLADYLSARTLLGARDSDFRCDPACLRPGCRNPDLQVPVSLIDLLGVSWHLDSPVSDLFQRHYVLGLYSNDRDDWIRTVAVRLKKPCPFLDQDRCSIYEVRPLPCMLFPEHLVSRGTLAVSAAQNQFRDYLCLHRPLRLSSARAKAVARLLDLWEREMLVSVFYLFDHGSCHLDCRALETELKRAGQSIITPRDLEQFFGERLAGFPPFAAVADKIGRLDNLEAQARFLHLLQNERLVKKLGQAGEDRALVFRFRKGKLRARRRGIGLAEYKFY</sequence>
<reference evidence="1" key="1">
    <citation type="journal article" date="2020" name="mSystems">
        <title>Genome- and Community-Level Interaction Insights into Carbon Utilization and Element Cycling Functions of Hydrothermarchaeota in Hydrothermal Sediment.</title>
        <authorList>
            <person name="Zhou Z."/>
            <person name="Liu Y."/>
            <person name="Xu W."/>
            <person name="Pan J."/>
            <person name="Luo Z.H."/>
            <person name="Li M."/>
        </authorList>
    </citation>
    <scope>NUCLEOTIDE SEQUENCE [LARGE SCALE GENOMIC DNA]</scope>
    <source>
        <strain evidence="1">SpSt-897</strain>
    </source>
</reference>
<protein>
    <submittedName>
        <fullName evidence="1">YkgJ family cysteine cluster protein</fullName>
    </submittedName>
</protein>
<dbReference type="EMBL" id="DTMF01000312">
    <property type="protein sequence ID" value="HGF35285.1"/>
    <property type="molecule type" value="Genomic_DNA"/>
</dbReference>
<proteinExistence type="predicted"/>
<evidence type="ECO:0000313" key="1">
    <source>
        <dbReference type="EMBL" id="HGF35285.1"/>
    </source>
</evidence>
<dbReference type="AlphaFoldDB" id="A0A7C3Z3N5"/>
<organism evidence="1">
    <name type="scientific">Desulfobacca acetoxidans</name>
    <dbReference type="NCBI Taxonomy" id="60893"/>
    <lineage>
        <taxon>Bacteria</taxon>
        <taxon>Pseudomonadati</taxon>
        <taxon>Thermodesulfobacteriota</taxon>
        <taxon>Desulfobaccia</taxon>
        <taxon>Desulfobaccales</taxon>
        <taxon>Desulfobaccaceae</taxon>
        <taxon>Desulfobacca</taxon>
    </lineage>
</organism>